<keyword evidence="1" id="KW-0812">Transmembrane</keyword>
<dbReference type="EMBL" id="JARRAG010000002">
    <property type="protein sequence ID" value="MDG3007161.1"/>
    <property type="molecule type" value="Genomic_DNA"/>
</dbReference>
<proteinExistence type="predicted"/>
<reference evidence="2 3" key="1">
    <citation type="submission" date="2023-03" db="EMBL/GenBank/DDBJ databases">
        <title>Paludisphaera mucosa sp. nov. a novel planctomycete from northern fen.</title>
        <authorList>
            <person name="Ivanova A."/>
        </authorList>
    </citation>
    <scope>NUCLEOTIDE SEQUENCE [LARGE SCALE GENOMIC DNA]</scope>
    <source>
        <strain evidence="2 3">Pla2</strain>
    </source>
</reference>
<evidence type="ECO:0000313" key="3">
    <source>
        <dbReference type="Proteomes" id="UP001216907"/>
    </source>
</evidence>
<evidence type="ECO:0000256" key="1">
    <source>
        <dbReference type="SAM" id="Phobius"/>
    </source>
</evidence>
<dbReference type="RefSeq" id="WP_277863449.1">
    <property type="nucleotide sequence ID" value="NZ_JARRAG010000002.1"/>
</dbReference>
<sequence>MIGFRELVLIAAVALALYGRSGVLKSDRARAVLPWLSPVRRGESAARRRGRVVGASLTRGNRLFWALTLLAAAAVVTWIVARTLIVAGPPPPP</sequence>
<organism evidence="2 3">
    <name type="scientific">Paludisphaera mucosa</name>
    <dbReference type="NCBI Taxonomy" id="3030827"/>
    <lineage>
        <taxon>Bacteria</taxon>
        <taxon>Pseudomonadati</taxon>
        <taxon>Planctomycetota</taxon>
        <taxon>Planctomycetia</taxon>
        <taxon>Isosphaerales</taxon>
        <taxon>Isosphaeraceae</taxon>
        <taxon>Paludisphaera</taxon>
    </lineage>
</organism>
<keyword evidence="1" id="KW-1133">Transmembrane helix</keyword>
<comment type="caution">
    <text evidence="2">The sequence shown here is derived from an EMBL/GenBank/DDBJ whole genome shotgun (WGS) entry which is preliminary data.</text>
</comment>
<gene>
    <name evidence="2" type="ORF">PZE19_25635</name>
</gene>
<accession>A0ABT6FHX1</accession>
<dbReference type="Proteomes" id="UP001216907">
    <property type="component" value="Unassembled WGS sequence"/>
</dbReference>
<name>A0ABT6FHX1_9BACT</name>
<feature type="transmembrane region" description="Helical" evidence="1">
    <location>
        <begin position="63"/>
        <end position="85"/>
    </location>
</feature>
<protein>
    <submittedName>
        <fullName evidence="2">Uncharacterized protein</fullName>
    </submittedName>
</protein>
<keyword evidence="1" id="KW-0472">Membrane</keyword>
<keyword evidence="3" id="KW-1185">Reference proteome</keyword>
<evidence type="ECO:0000313" key="2">
    <source>
        <dbReference type="EMBL" id="MDG3007161.1"/>
    </source>
</evidence>